<keyword evidence="2" id="KW-1185">Reference proteome</keyword>
<dbReference type="EMBL" id="VJMJ01000039">
    <property type="protein sequence ID" value="KAF0741220.1"/>
    <property type="molecule type" value="Genomic_DNA"/>
</dbReference>
<accession>A0A6G0XLX3</accession>
<comment type="caution">
    <text evidence="1">The sequence shown here is derived from an EMBL/GenBank/DDBJ whole genome shotgun (WGS) entry which is preliminary data.</text>
</comment>
<proteinExistence type="predicted"/>
<protein>
    <submittedName>
        <fullName evidence="1">Uncharacterized protein</fullName>
    </submittedName>
</protein>
<name>A0A6G0XLX3_9STRA</name>
<sequence>MPAIELVLFLAFKNGEWLQYKSIVKGVTINELAKIDDLLIEVGTVGACFVGSDEEKKPVLAPGQVHVLVVAPEYHSAGSMRAVKRDLLQLGETIVEGDDEGVGLAMKKQKN</sequence>
<dbReference type="Proteomes" id="UP000481153">
    <property type="component" value="Unassembled WGS sequence"/>
</dbReference>
<gene>
    <name evidence="1" type="ORF">Ae201684_003554</name>
</gene>
<reference evidence="1 2" key="1">
    <citation type="submission" date="2019-07" db="EMBL/GenBank/DDBJ databases">
        <title>Genomics analysis of Aphanomyces spp. identifies a new class of oomycete effector associated with host adaptation.</title>
        <authorList>
            <person name="Gaulin E."/>
        </authorList>
    </citation>
    <scope>NUCLEOTIDE SEQUENCE [LARGE SCALE GENOMIC DNA]</scope>
    <source>
        <strain evidence="1 2">ATCC 201684</strain>
    </source>
</reference>
<organism evidence="1 2">
    <name type="scientific">Aphanomyces euteiches</name>
    <dbReference type="NCBI Taxonomy" id="100861"/>
    <lineage>
        <taxon>Eukaryota</taxon>
        <taxon>Sar</taxon>
        <taxon>Stramenopiles</taxon>
        <taxon>Oomycota</taxon>
        <taxon>Saprolegniomycetes</taxon>
        <taxon>Saprolegniales</taxon>
        <taxon>Verrucalvaceae</taxon>
        <taxon>Aphanomyces</taxon>
    </lineage>
</organism>
<dbReference type="AlphaFoldDB" id="A0A6G0XLX3"/>
<evidence type="ECO:0000313" key="1">
    <source>
        <dbReference type="EMBL" id="KAF0741220.1"/>
    </source>
</evidence>
<evidence type="ECO:0000313" key="2">
    <source>
        <dbReference type="Proteomes" id="UP000481153"/>
    </source>
</evidence>
<dbReference type="VEuPathDB" id="FungiDB:AeMF1_011982"/>